<sequence>MFNPANRASFTLEIAGLEHDFRVLAFTAKESISRPFSVRIELVSERANLELDDLLHRLAFLKIDADGHGFHGQIDEVAQGDSGKRFTHYFIQLVPSLKRLEYRRNHRIFQGKTVPDIIALVLKDHAIFSNGFAFRLREPCKPRDYCTQYQETDLHFVRRLCEEEGIHFHFQHSPDEHLLVFADDPIQLPVLKPGITYVQSSGLVAEASVINRFNVRLATRSGKASHQTYDFQLPQVDLLGSADGDGRSELEDYQYPAPFTDLSVGTRLARKALERNRSDAQLASGNSDQSALVSGHLFELTHSNPQWSQQWLLTSVFHEGKQPQVLEESMPRTSGTFTQGYRNRFEAIPGKVQFRPPLRHRKPRILGSQHAVVTGPPGEEIYCDEYGRVKVKFFWDREGSRNEHSSCWLRVATGWAHEQYGTAMIPRVGMEVIVGYFEADPDQPYVQACLPNAGTRAPLNLPAQNTQTVLKTQSSPGGLGFNELRIEDRKGAESISIRAQRDWSEHVLNDQSIQVDNQRKVNVTGLSSHELHGEEHHLTHGARKTQVLADDSLTVVGNQHISAANHLVSAATQVHLHSNVDVVINAGLSATIKAGGHWISISPAGIFSSVPILLGGAPVVGMPAVPGLPAALIPQVALPANPSLIPDVQLMAIERGAPFCQACADAMKELS</sequence>
<dbReference type="NCBIfam" id="TIGR03361">
    <property type="entry name" value="VI_Rhs_Vgr"/>
    <property type="match status" value="1"/>
</dbReference>
<reference evidence="6 7" key="1">
    <citation type="submission" date="2020-08" db="EMBL/GenBank/DDBJ databases">
        <title>Putative novel bacterial strains isolated from necrotic wheat leaf tissues caused by Xanthomonas translucens.</title>
        <authorList>
            <person name="Tambong J.T."/>
        </authorList>
    </citation>
    <scope>NUCLEOTIDE SEQUENCE [LARGE SCALE GENOMIC DNA]</scope>
    <source>
        <strain evidence="6 7">DOAB 1069</strain>
    </source>
</reference>
<dbReference type="PANTHER" id="PTHR32305">
    <property type="match status" value="1"/>
</dbReference>
<keyword evidence="3" id="KW-0964">Secreted</keyword>
<dbReference type="SUPFAM" id="SSF69349">
    <property type="entry name" value="Phage fibre proteins"/>
    <property type="match status" value="1"/>
</dbReference>
<comment type="caution">
    <text evidence="6">The sequence shown here is derived from an EMBL/GenBank/DDBJ whole genome shotgun (WGS) entry which is preliminary data.</text>
</comment>
<dbReference type="Pfam" id="PF22178">
    <property type="entry name" value="Gp5_trimer_C"/>
    <property type="match status" value="1"/>
</dbReference>
<dbReference type="InterPro" id="IPR006531">
    <property type="entry name" value="Gp5/Vgr_OB"/>
</dbReference>
<accession>A0ABR7B1A6</accession>
<feature type="domain" description="Gp5/Type VI secretion system Vgr C-terminal trimerisation" evidence="5">
    <location>
        <begin position="469"/>
        <end position="566"/>
    </location>
</feature>
<dbReference type="Pfam" id="PF05954">
    <property type="entry name" value="Phage_GPD"/>
    <property type="match status" value="1"/>
</dbReference>
<dbReference type="RefSeq" id="WP_187521717.1">
    <property type="nucleotide sequence ID" value="NZ_JACONW010000056.1"/>
</dbReference>
<comment type="similarity">
    <text evidence="2">Belongs to the VgrG protein family.</text>
</comment>
<evidence type="ECO:0000256" key="2">
    <source>
        <dbReference type="ARBA" id="ARBA00005558"/>
    </source>
</evidence>
<dbReference type="Gene3D" id="3.55.50.10">
    <property type="entry name" value="Baseplate protein-like domains"/>
    <property type="match status" value="1"/>
</dbReference>
<dbReference type="InterPro" id="IPR054030">
    <property type="entry name" value="Gp5_Vgr_C"/>
</dbReference>
<dbReference type="Proteomes" id="UP000651852">
    <property type="component" value="Unassembled WGS sequence"/>
</dbReference>
<dbReference type="SUPFAM" id="SSF69279">
    <property type="entry name" value="Phage tail proteins"/>
    <property type="match status" value="2"/>
</dbReference>
<evidence type="ECO:0000313" key="7">
    <source>
        <dbReference type="Proteomes" id="UP000651852"/>
    </source>
</evidence>
<comment type="subcellular location">
    <subcellularLocation>
        <location evidence="1">Secreted</location>
    </subcellularLocation>
</comment>
<evidence type="ECO:0000256" key="1">
    <source>
        <dbReference type="ARBA" id="ARBA00004613"/>
    </source>
</evidence>
<dbReference type="Gene3D" id="2.40.50.230">
    <property type="entry name" value="Gp5 N-terminal domain"/>
    <property type="match status" value="1"/>
</dbReference>
<dbReference type="InterPro" id="IPR050708">
    <property type="entry name" value="T6SS_VgrG/RHS"/>
</dbReference>
<keyword evidence="7" id="KW-1185">Reference proteome</keyword>
<feature type="domain" description="Gp5/Type VI secretion system Vgr protein OB-fold" evidence="4">
    <location>
        <begin position="385"/>
        <end position="449"/>
    </location>
</feature>
<dbReference type="InterPro" id="IPR037026">
    <property type="entry name" value="Vgr_OB-fold_dom_sf"/>
</dbReference>
<protein>
    <submittedName>
        <fullName evidence="6">Type VI secretion system tip protein VgrG</fullName>
    </submittedName>
</protein>
<evidence type="ECO:0000256" key="3">
    <source>
        <dbReference type="ARBA" id="ARBA00022525"/>
    </source>
</evidence>
<dbReference type="PANTHER" id="PTHR32305:SF15">
    <property type="entry name" value="PROTEIN RHSA-RELATED"/>
    <property type="match status" value="1"/>
</dbReference>
<proteinExistence type="inferred from homology"/>
<organism evidence="6 7">
    <name type="scientific">Pseudomonas folii</name>
    <dbReference type="NCBI Taxonomy" id="2762593"/>
    <lineage>
        <taxon>Bacteria</taxon>
        <taxon>Pseudomonadati</taxon>
        <taxon>Pseudomonadota</taxon>
        <taxon>Gammaproteobacteria</taxon>
        <taxon>Pseudomonadales</taxon>
        <taxon>Pseudomonadaceae</taxon>
        <taxon>Pseudomonas</taxon>
    </lineage>
</organism>
<dbReference type="InterPro" id="IPR006533">
    <property type="entry name" value="T6SS_Vgr_RhsGE"/>
</dbReference>
<dbReference type="Pfam" id="PF04717">
    <property type="entry name" value="Phage_base_V"/>
    <property type="match status" value="1"/>
</dbReference>
<evidence type="ECO:0000259" key="4">
    <source>
        <dbReference type="Pfam" id="PF04717"/>
    </source>
</evidence>
<name>A0ABR7B1A6_9PSED</name>
<dbReference type="EMBL" id="JACONW010000056">
    <property type="protein sequence ID" value="MBC3950765.1"/>
    <property type="molecule type" value="Genomic_DNA"/>
</dbReference>
<dbReference type="InterPro" id="IPR017847">
    <property type="entry name" value="T6SS_RhsGE_Vgr_subset"/>
</dbReference>
<dbReference type="SUPFAM" id="SSF69255">
    <property type="entry name" value="gp5 N-terminal domain-like"/>
    <property type="match status" value="1"/>
</dbReference>
<dbReference type="Gene3D" id="2.30.110.50">
    <property type="match status" value="1"/>
</dbReference>
<evidence type="ECO:0000313" key="6">
    <source>
        <dbReference type="EMBL" id="MBC3950765.1"/>
    </source>
</evidence>
<evidence type="ECO:0000259" key="5">
    <source>
        <dbReference type="Pfam" id="PF22178"/>
    </source>
</evidence>
<dbReference type="NCBIfam" id="TIGR01646">
    <property type="entry name" value="vgr_GE"/>
    <property type="match status" value="1"/>
</dbReference>
<gene>
    <name evidence="6" type="primary">tssI</name>
    <name evidence="6" type="ORF">H8S59_13450</name>
</gene>
<dbReference type="Gene3D" id="4.10.220.110">
    <property type="match status" value="1"/>
</dbReference>